<sequence length="32" mass="3698">MIPKPIRLFSVGLGFWWVDGQQSLGFLINHKL</sequence>
<proteinExistence type="predicted"/>
<organism evidence="1">
    <name type="scientific">Rhizophora mucronata</name>
    <name type="common">Asiatic mangrove</name>
    <dbReference type="NCBI Taxonomy" id="61149"/>
    <lineage>
        <taxon>Eukaryota</taxon>
        <taxon>Viridiplantae</taxon>
        <taxon>Streptophyta</taxon>
        <taxon>Embryophyta</taxon>
        <taxon>Tracheophyta</taxon>
        <taxon>Spermatophyta</taxon>
        <taxon>Magnoliopsida</taxon>
        <taxon>eudicotyledons</taxon>
        <taxon>Gunneridae</taxon>
        <taxon>Pentapetalae</taxon>
        <taxon>rosids</taxon>
        <taxon>fabids</taxon>
        <taxon>Malpighiales</taxon>
        <taxon>Rhizophoraceae</taxon>
        <taxon>Rhizophora</taxon>
    </lineage>
</organism>
<name>A0A2P2MLY8_RHIMU</name>
<protein>
    <submittedName>
        <fullName evidence="1">Uncharacterized protein</fullName>
    </submittedName>
</protein>
<evidence type="ECO:0000313" key="1">
    <source>
        <dbReference type="EMBL" id="MBX31229.1"/>
    </source>
</evidence>
<reference evidence="1" key="1">
    <citation type="submission" date="2018-02" db="EMBL/GenBank/DDBJ databases">
        <title>Rhizophora mucronata_Transcriptome.</title>
        <authorList>
            <person name="Meera S.P."/>
            <person name="Sreeshan A."/>
            <person name="Augustine A."/>
        </authorList>
    </citation>
    <scope>NUCLEOTIDE SEQUENCE</scope>
    <source>
        <tissue evidence="1">Leaf</tissue>
    </source>
</reference>
<dbReference type="AlphaFoldDB" id="A0A2P2MLY8"/>
<accession>A0A2P2MLY8</accession>
<dbReference type="EMBL" id="GGEC01050745">
    <property type="protein sequence ID" value="MBX31229.1"/>
    <property type="molecule type" value="Transcribed_RNA"/>
</dbReference>